<evidence type="ECO:0000256" key="5">
    <source>
        <dbReference type="ARBA" id="ARBA00022989"/>
    </source>
</evidence>
<evidence type="ECO:0000256" key="4">
    <source>
        <dbReference type="ARBA" id="ARBA00022692"/>
    </source>
</evidence>
<feature type="transmembrane region" description="Helical" evidence="8">
    <location>
        <begin position="250"/>
        <end position="271"/>
    </location>
</feature>
<dbReference type="Proteomes" id="UP000183015">
    <property type="component" value="Unassembled WGS sequence"/>
</dbReference>
<feature type="transmembrane region" description="Helical" evidence="8">
    <location>
        <begin position="30"/>
        <end position="59"/>
    </location>
</feature>
<accession>A0A1H7UUB4</accession>
<name>A0A1H7UUB4_STRJI</name>
<dbReference type="GO" id="GO:0005886">
    <property type="term" value="C:plasma membrane"/>
    <property type="evidence" value="ECO:0007669"/>
    <property type="project" value="UniProtKB-SubCell"/>
</dbReference>
<keyword evidence="11" id="KW-1185">Reference proteome</keyword>
<feature type="transmembrane region" description="Helical" evidence="8">
    <location>
        <begin position="97"/>
        <end position="114"/>
    </location>
</feature>
<sequence>MTAAEPLPRTVRLLLLARVVNRLGAFSLPFLTALVCAVHGAGLATAGLVTAAFGLATIPSRLAGGRLADRIGPRATIALGLCGCALAQLALAASASLGWAVAGAVLLGLAFELYEPPSQAIISESVPPSQRVRAFSLFSGALAAGAIGAGLLAALLGHWDLRLLFVADAGTCLLCALFVRLALPHDRPATRAPASPAPTPRQDARPQQDVRPLRDRALRTLLATGSAYALVNQLTVMTLPLALARQGRPAADAGLLFTAAAAAAVLAQPLVRLPWLTRLTTPVALALAHLLLAAGLLGYAVGRSLPALAVASAVWSVGDLLVMGRAYALVADLAPPGGSGRYLAVFGSSWGVAATLAPLVGTQLLARAGAGLLWSSSAGLCVVLAAVHLRVTRDVPPTAAPAPLPARVGEARAMVASGDGLVDGREP</sequence>
<dbReference type="eggNOG" id="COG2814">
    <property type="taxonomic scope" value="Bacteria"/>
</dbReference>
<dbReference type="SUPFAM" id="SSF103473">
    <property type="entry name" value="MFS general substrate transporter"/>
    <property type="match status" value="1"/>
</dbReference>
<evidence type="ECO:0000313" key="11">
    <source>
        <dbReference type="Proteomes" id="UP000183015"/>
    </source>
</evidence>
<evidence type="ECO:0000313" key="10">
    <source>
        <dbReference type="EMBL" id="SEM00275.1"/>
    </source>
</evidence>
<keyword evidence="6 8" id="KW-0472">Membrane</keyword>
<evidence type="ECO:0000259" key="9">
    <source>
        <dbReference type="PROSITE" id="PS50850"/>
    </source>
</evidence>
<dbReference type="STRING" id="235985.SAMN05414137_116158"/>
<keyword evidence="2" id="KW-0813">Transport</keyword>
<feature type="transmembrane region" description="Helical" evidence="8">
    <location>
        <begin position="342"/>
        <end position="366"/>
    </location>
</feature>
<dbReference type="Pfam" id="PF07690">
    <property type="entry name" value="MFS_1"/>
    <property type="match status" value="1"/>
</dbReference>
<feature type="transmembrane region" description="Helical" evidence="8">
    <location>
        <begin position="221"/>
        <end position="244"/>
    </location>
</feature>
<dbReference type="RefSeq" id="WP_063773308.1">
    <property type="nucleotide sequence ID" value="NZ_BBPN01000022.1"/>
</dbReference>
<dbReference type="Gene3D" id="1.20.1250.20">
    <property type="entry name" value="MFS general substrate transporter like domains"/>
    <property type="match status" value="1"/>
</dbReference>
<dbReference type="EMBL" id="FOAZ01000016">
    <property type="protein sequence ID" value="SEM00275.1"/>
    <property type="molecule type" value="Genomic_DNA"/>
</dbReference>
<dbReference type="PROSITE" id="PS50850">
    <property type="entry name" value="MFS"/>
    <property type="match status" value="1"/>
</dbReference>
<evidence type="ECO:0000256" key="6">
    <source>
        <dbReference type="ARBA" id="ARBA00023136"/>
    </source>
</evidence>
<evidence type="ECO:0000256" key="7">
    <source>
        <dbReference type="SAM" id="MobiDB-lite"/>
    </source>
</evidence>
<dbReference type="InterPro" id="IPR050171">
    <property type="entry name" value="MFS_Transporters"/>
</dbReference>
<feature type="transmembrane region" description="Helical" evidence="8">
    <location>
        <begin position="283"/>
        <end position="301"/>
    </location>
</feature>
<feature type="domain" description="Major facilitator superfamily (MFS) profile" evidence="9">
    <location>
        <begin position="1"/>
        <end position="393"/>
    </location>
</feature>
<dbReference type="InterPro" id="IPR020846">
    <property type="entry name" value="MFS_dom"/>
</dbReference>
<dbReference type="InterPro" id="IPR036259">
    <property type="entry name" value="MFS_trans_sf"/>
</dbReference>
<evidence type="ECO:0000256" key="1">
    <source>
        <dbReference type="ARBA" id="ARBA00004651"/>
    </source>
</evidence>
<evidence type="ECO:0000256" key="8">
    <source>
        <dbReference type="SAM" id="Phobius"/>
    </source>
</evidence>
<protein>
    <submittedName>
        <fullName evidence="10">Major Facilitator Superfamily protein</fullName>
    </submittedName>
</protein>
<gene>
    <name evidence="10" type="ORF">SAMN05414137_116158</name>
</gene>
<organism evidence="10 11">
    <name type="scientific">Streptacidiphilus jiangxiensis</name>
    <dbReference type="NCBI Taxonomy" id="235985"/>
    <lineage>
        <taxon>Bacteria</taxon>
        <taxon>Bacillati</taxon>
        <taxon>Actinomycetota</taxon>
        <taxon>Actinomycetes</taxon>
        <taxon>Kitasatosporales</taxon>
        <taxon>Streptomycetaceae</taxon>
        <taxon>Streptacidiphilus</taxon>
    </lineage>
</organism>
<dbReference type="PANTHER" id="PTHR23517:SF2">
    <property type="entry name" value="MULTIDRUG RESISTANCE PROTEIN MDTH"/>
    <property type="match status" value="1"/>
</dbReference>
<feature type="transmembrane region" description="Helical" evidence="8">
    <location>
        <begin position="372"/>
        <end position="391"/>
    </location>
</feature>
<feature type="transmembrane region" description="Helical" evidence="8">
    <location>
        <begin position="135"/>
        <end position="157"/>
    </location>
</feature>
<dbReference type="PANTHER" id="PTHR23517">
    <property type="entry name" value="RESISTANCE PROTEIN MDTM, PUTATIVE-RELATED-RELATED"/>
    <property type="match status" value="1"/>
</dbReference>
<reference evidence="11" key="1">
    <citation type="submission" date="2016-10" db="EMBL/GenBank/DDBJ databases">
        <authorList>
            <person name="Varghese N."/>
        </authorList>
    </citation>
    <scope>NUCLEOTIDE SEQUENCE [LARGE SCALE GENOMIC DNA]</scope>
    <source>
        <strain evidence="11">DSM 45096 / BCRC 16803 / CGMCC 4.1857 / CIP 109030 / JCM 12277 / KCTC 19219 / NBRC 100920 / 33214</strain>
    </source>
</reference>
<dbReference type="OrthoDB" id="4109786at2"/>
<comment type="subcellular location">
    <subcellularLocation>
        <location evidence="1">Cell membrane</location>
        <topology evidence="1">Multi-pass membrane protein</topology>
    </subcellularLocation>
</comment>
<keyword evidence="3" id="KW-1003">Cell membrane</keyword>
<proteinExistence type="predicted"/>
<keyword evidence="5 8" id="KW-1133">Transmembrane helix</keyword>
<dbReference type="InterPro" id="IPR011701">
    <property type="entry name" value="MFS"/>
</dbReference>
<evidence type="ECO:0000256" key="3">
    <source>
        <dbReference type="ARBA" id="ARBA00022475"/>
    </source>
</evidence>
<dbReference type="AlphaFoldDB" id="A0A1H7UUB4"/>
<evidence type="ECO:0000256" key="2">
    <source>
        <dbReference type="ARBA" id="ARBA00022448"/>
    </source>
</evidence>
<feature type="transmembrane region" description="Helical" evidence="8">
    <location>
        <begin position="163"/>
        <end position="183"/>
    </location>
</feature>
<feature type="transmembrane region" description="Helical" evidence="8">
    <location>
        <begin position="307"/>
        <end position="330"/>
    </location>
</feature>
<feature type="transmembrane region" description="Helical" evidence="8">
    <location>
        <begin position="71"/>
        <end position="91"/>
    </location>
</feature>
<feature type="region of interest" description="Disordered" evidence="7">
    <location>
        <begin position="189"/>
        <end position="210"/>
    </location>
</feature>
<keyword evidence="4 8" id="KW-0812">Transmembrane</keyword>
<dbReference type="GO" id="GO:0022857">
    <property type="term" value="F:transmembrane transporter activity"/>
    <property type="evidence" value="ECO:0007669"/>
    <property type="project" value="InterPro"/>
</dbReference>